<dbReference type="RefSeq" id="XP_009538809.1">
    <property type="nucleotide sequence ID" value="XM_009540514.1"/>
</dbReference>
<gene>
    <name evidence="1" type="ORF">PHYSODRAFT_376475</name>
</gene>
<dbReference type="EMBL" id="JH159165">
    <property type="protein sequence ID" value="EGZ05948.1"/>
    <property type="molecule type" value="Genomic_DNA"/>
</dbReference>
<reference evidence="1 2" key="1">
    <citation type="journal article" date="2006" name="Science">
        <title>Phytophthora genome sequences uncover evolutionary origins and mechanisms of pathogenesis.</title>
        <authorList>
            <person name="Tyler B.M."/>
            <person name="Tripathy S."/>
            <person name="Zhang X."/>
            <person name="Dehal P."/>
            <person name="Jiang R.H."/>
            <person name="Aerts A."/>
            <person name="Arredondo F.D."/>
            <person name="Baxter L."/>
            <person name="Bensasson D."/>
            <person name="Beynon J.L."/>
            <person name="Chapman J."/>
            <person name="Damasceno C.M."/>
            <person name="Dorrance A.E."/>
            <person name="Dou D."/>
            <person name="Dickerman A.W."/>
            <person name="Dubchak I.L."/>
            <person name="Garbelotto M."/>
            <person name="Gijzen M."/>
            <person name="Gordon S.G."/>
            <person name="Govers F."/>
            <person name="Grunwald N.J."/>
            <person name="Huang W."/>
            <person name="Ivors K.L."/>
            <person name="Jones R.W."/>
            <person name="Kamoun S."/>
            <person name="Krampis K."/>
            <person name="Lamour K.H."/>
            <person name="Lee M.K."/>
            <person name="McDonald W.H."/>
            <person name="Medina M."/>
            <person name="Meijer H.J."/>
            <person name="Nordberg E.K."/>
            <person name="Maclean D.J."/>
            <person name="Ospina-Giraldo M.D."/>
            <person name="Morris P.F."/>
            <person name="Phuntumart V."/>
            <person name="Putnam N.H."/>
            <person name="Rash S."/>
            <person name="Rose J.K."/>
            <person name="Sakihama Y."/>
            <person name="Salamov A.A."/>
            <person name="Savidor A."/>
            <person name="Scheuring C.F."/>
            <person name="Smith B.M."/>
            <person name="Sobral B.W."/>
            <person name="Terry A."/>
            <person name="Torto-Alalibo T.A."/>
            <person name="Win J."/>
            <person name="Xu Z."/>
            <person name="Zhang H."/>
            <person name="Grigoriev I.V."/>
            <person name="Rokhsar D.S."/>
            <person name="Boore J.L."/>
        </authorList>
    </citation>
    <scope>NUCLEOTIDE SEQUENCE [LARGE SCALE GENOMIC DNA]</scope>
    <source>
        <strain evidence="1 2">P6497</strain>
    </source>
</reference>
<name>G5AFF8_PHYSP</name>
<dbReference type="KEGG" id="psoj:PHYSODRAFT_376475"/>
<dbReference type="AlphaFoldDB" id="G5AFF8"/>
<protein>
    <recommendedName>
        <fullName evidence="3">SWIM-type domain-containing protein</fullName>
    </recommendedName>
</protein>
<dbReference type="Proteomes" id="UP000002640">
    <property type="component" value="Unassembled WGS sequence"/>
</dbReference>
<evidence type="ECO:0000313" key="2">
    <source>
        <dbReference type="Proteomes" id="UP000002640"/>
    </source>
</evidence>
<dbReference type="InParanoid" id="G5AFF8"/>
<evidence type="ECO:0008006" key="3">
    <source>
        <dbReference type="Google" id="ProtNLM"/>
    </source>
</evidence>
<dbReference type="GeneID" id="20650552"/>
<evidence type="ECO:0000313" key="1">
    <source>
        <dbReference type="EMBL" id="EGZ05948.1"/>
    </source>
</evidence>
<proteinExistence type="predicted"/>
<keyword evidence="2" id="KW-1185">Reference proteome</keyword>
<feature type="non-terminal residue" evidence="1">
    <location>
        <position position="60"/>
    </location>
</feature>
<feature type="non-terminal residue" evidence="1">
    <location>
        <position position="1"/>
    </location>
</feature>
<sequence length="60" mass="6772">KNADDFVDVQSRGKVNKRRMECVGQPISGWEVSITQRTCPCRASYKYGNCAHLVVALKTR</sequence>
<accession>G5AFF8</accession>
<organism evidence="1 2">
    <name type="scientific">Phytophthora sojae (strain P6497)</name>
    <name type="common">Soybean stem and root rot agent</name>
    <name type="synonym">Phytophthora megasperma f. sp. glycines</name>
    <dbReference type="NCBI Taxonomy" id="1094619"/>
    <lineage>
        <taxon>Eukaryota</taxon>
        <taxon>Sar</taxon>
        <taxon>Stramenopiles</taxon>
        <taxon>Oomycota</taxon>
        <taxon>Peronosporomycetes</taxon>
        <taxon>Peronosporales</taxon>
        <taxon>Peronosporaceae</taxon>
        <taxon>Phytophthora</taxon>
    </lineage>
</organism>